<dbReference type="AlphaFoldDB" id="A0A444XDP5"/>
<evidence type="ECO:0000313" key="2">
    <source>
        <dbReference type="Proteomes" id="UP000289738"/>
    </source>
</evidence>
<name>A0A444XDP5_ARAHY</name>
<accession>A0A444XDP5</accession>
<organism evidence="1 2">
    <name type="scientific">Arachis hypogaea</name>
    <name type="common">Peanut</name>
    <dbReference type="NCBI Taxonomy" id="3818"/>
    <lineage>
        <taxon>Eukaryota</taxon>
        <taxon>Viridiplantae</taxon>
        <taxon>Streptophyta</taxon>
        <taxon>Embryophyta</taxon>
        <taxon>Tracheophyta</taxon>
        <taxon>Spermatophyta</taxon>
        <taxon>Magnoliopsida</taxon>
        <taxon>eudicotyledons</taxon>
        <taxon>Gunneridae</taxon>
        <taxon>Pentapetalae</taxon>
        <taxon>rosids</taxon>
        <taxon>fabids</taxon>
        <taxon>Fabales</taxon>
        <taxon>Fabaceae</taxon>
        <taxon>Papilionoideae</taxon>
        <taxon>50 kb inversion clade</taxon>
        <taxon>dalbergioids sensu lato</taxon>
        <taxon>Dalbergieae</taxon>
        <taxon>Pterocarpus clade</taxon>
        <taxon>Arachis</taxon>
    </lineage>
</organism>
<dbReference type="Proteomes" id="UP000289738">
    <property type="component" value="Chromosome B09"/>
</dbReference>
<proteinExistence type="predicted"/>
<sequence>MLIERMQGERDKWLAAINTIFGYIEGMISSSVSMLVQCIRCDSLKYVSLDFESFLTLQNLG</sequence>
<reference evidence="1 2" key="1">
    <citation type="submission" date="2019-01" db="EMBL/GenBank/DDBJ databases">
        <title>Sequencing of cultivated peanut Arachis hypogaea provides insights into genome evolution and oil improvement.</title>
        <authorList>
            <person name="Chen X."/>
        </authorList>
    </citation>
    <scope>NUCLEOTIDE SEQUENCE [LARGE SCALE GENOMIC DNA]</scope>
    <source>
        <strain evidence="2">cv. Fuhuasheng</strain>
        <tissue evidence="1">Leaves</tissue>
    </source>
</reference>
<evidence type="ECO:0000313" key="1">
    <source>
        <dbReference type="EMBL" id="RYQ87710.1"/>
    </source>
</evidence>
<comment type="caution">
    <text evidence="1">The sequence shown here is derived from an EMBL/GenBank/DDBJ whole genome shotgun (WGS) entry which is preliminary data.</text>
</comment>
<dbReference type="EMBL" id="SDMP01000019">
    <property type="protein sequence ID" value="RYQ87710.1"/>
    <property type="molecule type" value="Genomic_DNA"/>
</dbReference>
<protein>
    <submittedName>
        <fullName evidence="1">Uncharacterized protein</fullName>
    </submittedName>
</protein>
<gene>
    <name evidence="1" type="ORF">Ahy_B09g095247</name>
</gene>
<keyword evidence="2" id="KW-1185">Reference proteome</keyword>